<evidence type="ECO:0000256" key="6">
    <source>
        <dbReference type="ARBA" id="ARBA00022723"/>
    </source>
</evidence>
<dbReference type="SMART" id="SM00220">
    <property type="entry name" value="S_TKc"/>
    <property type="match status" value="1"/>
</dbReference>
<comment type="similarity">
    <text evidence="12">Belongs to the protein kinase superfamily. Ser/Thr protein kinase family. CDPK subfamily.</text>
</comment>
<accession>A0AAD2D1R9</accession>
<evidence type="ECO:0000256" key="9">
    <source>
        <dbReference type="ARBA" id="ARBA00022777"/>
    </source>
</evidence>
<dbReference type="PANTHER" id="PTHR24347">
    <property type="entry name" value="SERINE/THREONINE-PROTEIN KINASE"/>
    <property type="match status" value="1"/>
</dbReference>
<dbReference type="InterPro" id="IPR017441">
    <property type="entry name" value="Protein_kinase_ATP_BS"/>
</dbReference>
<comment type="caution">
    <text evidence="19">The sequence shown here is derived from an EMBL/GenBank/DDBJ whole genome shotgun (WGS) entry which is preliminary data.</text>
</comment>
<evidence type="ECO:0000256" key="8">
    <source>
        <dbReference type="ARBA" id="ARBA00022741"/>
    </source>
</evidence>
<keyword evidence="4 16" id="KW-0723">Serine/threonine-protein kinase</keyword>
<reference evidence="19" key="1">
    <citation type="submission" date="2023-07" db="EMBL/GenBank/DDBJ databases">
        <authorList>
            <consortium name="AG Swart"/>
            <person name="Singh M."/>
            <person name="Singh A."/>
            <person name="Seah K."/>
            <person name="Emmerich C."/>
        </authorList>
    </citation>
    <scope>NUCLEOTIDE SEQUENCE</scope>
    <source>
        <strain evidence="19">DP1</strain>
    </source>
</reference>
<dbReference type="Pfam" id="PF00069">
    <property type="entry name" value="Pkinase"/>
    <property type="match status" value="1"/>
</dbReference>
<evidence type="ECO:0000256" key="4">
    <source>
        <dbReference type="ARBA" id="ARBA00022527"/>
    </source>
</evidence>
<dbReference type="Proteomes" id="UP001295684">
    <property type="component" value="Unassembled WGS sequence"/>
</dbReference>
<dbReference type="PROSITE" id="PS00108">
    <property type="entry name" value="PROTEIN_KINASE_ST"/>
    <property type="match status" value="1"/>
</dbReference>
<name>A0AAD2D1R9_EUPCR</name>
<evidence type="ECO:0000256" key="14">
    <source>
        <dbReference type="ARBA" id="ARBA00048679"/>
    </source>
</evidence>
<organism evidence="19 20">
    <name type="scientific">Euplotes crassus</name>
    <dbReference type="NCBI Taxonomy" id="5936"/>
    <lineage>
        <taxon>Eukaryota</taxon>
        <taxon>Sar</taxon>
        <taxon>Alveolata</taxon>
        <taxon>Ciliophora</taxon>
        <taxon>Intramacronucleata</taxon>
        <taxon>Spirotrichea</taxon>
        <taxon>Hypotrichia</taxon>
        <taxon>Euplotida</taxon>
        <taxon>Euplotidae</taxon>
        <taxon>Moneuplotes</taxon>
    </lineage>
</organism>
<proteinExistence type="inferred from homology"/>
<keyword evidence="5" id="KW-0808">Transferase</keyword>
<comment type="catalytic activity">
    <reaction evidence="14">
        <text>L-seryl-[protein] + ATP = O-phospho-L-seryl-[protein] + ADP + H(+)</text>
        <dbReference type="Rhea" id="RHEA:17989"/>
        <dbReference type="Rhea" id="RHEA-COMP:9863"/>
        <dbReference type="Rhea" id="RHEA-COMP:11604"/>
        <dbReference type="ChEBI" id="CHEBI:15378"/>
        <dbReference type="ChEBI" id="CHEBI:29999"/>
        <dbReference type="ChEBI" id="CHEBI:30616"/>
        <dbReference type="ChEBI" id="CHEBI:83421"/>
        <dbReference type="ChEBI" id="CHEBI:456216"/>
        <dbReference type="EC" id="2.7.11.1"/>
    </reaction>
</comment>
<feature type="compositionally biased region" description="Acidic residues" evidence="17">
    <location>
        <begin position="288"/>
        <end position="297"/>
    </location>
</feature>
<feature type="domain" description="Protein kinase" evidence="18">
    <location>
        <begin position="16"/>
        <end position="273"/>
    </location>
</feature>
<dbReference type="Gene3D" id="1.10.510.10">
    <property type="entry name" value="Transferase(Phosphotransferase) domain 1"/>
    <property type="match status" value="1"/>
</dbReference>
<keyword evidence="20" id="KW-1185">Reference proteome</keyword>
<dbReference type="InterPro" id="IPR008271">
    <property type="entry name" value="Ser/Thr_kinase_AS"/>
</dbReference>
<keyword evidence="6" id="KW-0479">Metal-binding</keyword>
<evidence type="ECO:0000256" key="2">
    <source>
        <dbReference type="ARBA" id="ARBA00011245"/>
    </source>
</evidence>
<dbReference type="PROSITE" id="PS00107">
    <property type="entry name" value="PROTEIN_KINASE_ATP"/>
    <property type="match status" value="1"/>
</dbReference>
<keyword evidence="11 15" id="KW-0067">ATP-binding</keyword>
<evidence type="ECO:0000313" key="19">
    <source>
        <dbReference type="EMBL" id="CAI2376807.1"/>
    </source>
</evidence>
<evidence type="ECO:0000256" key="5">
    <source>
        <dbReference type="ARBA" id="ARBA00022679"/>
    </source>
</evidence>
<dbReference type="InterPro" id="IPR000719">
    <property type="entry name" value="Prot_kinase_dom"/>
</dbReference>
<dbReference type="InterPro" id="IPR011009">
    <property type="entry name" value="Kinase-like_dom_sf"/>
</dbReference>
<dbReference type="FunFam" id="1.10.510.10:FF:000571">
    <property type="entry name" value="Maternal embryonic leucine zipper kinase"/>
    <property type="match status" value="1"/>
</dbReference>
<evidence type="ECO:0000256" key="16">
    <source>
        <dbReference type="RuleBase" id="RU000304"/>
    </source>
</evidence>
<evidence type="ECO:0000256" key="12">
    <source>
        <dbReference type="ARBA" id="ARBA00024334"/>
    </source>
</evidence>
<evidence type="ECO:0000256" key="10">
    <source>
        <dbReference type="ARBA" id="ARBA00022837"/>
    </source>
</evidence>
<dbReference type="PROSITE" id="PS50011">
    <property type="entry name" value="PROTEIN_KINASE_DOM"/>
    <property type="match status" value="1"/>
</dbReference>
<dbReference type="GO" id="GO:0046872">
    <property type="term" value="F:metal ion binding"/>
    <property type="evidence" value="ECO:0007669"/>
    <property type="project" value="UniProtKB-KW"/>
</dbReference>
<evidence type="ECO:0000256" key="7">
    <source>
        <dbReference type="ARBA" id="ARBA00022737"/>
    </source>
</evidence>
<evidence type="ECO:0000256" key="13">
    <source>
        <dbReference type="ARBA" id="ARBA00047899"/>
    </source>
</evidence>
<evidence type="ECO:0000259" key="18">
    <source>
        <dbReference type="PROSITE" id="PS50011"/>
    </source>
</evidence>
<keyword evidence="9" id="KW-0418">Kinase</keyword>
<dbReference type="AlphaFoldDB" id="A0AAD2D1R9"/>
<comment type="catalytic activity">
    <reaction evidence="13">
        <text>L-threonyl-[protein] + ATP = O-phospho-L-threonyl-[protein] + ADP + H(+)</text>
        <dbReference type="Rhea" id="RHEA:46608"/>
        <dbReference type="Rhea" id="RHEA-COMP:11060"/>
        <dbReference type="Rhea" id="RHEA-COMP:11605"/>
        <dbReference type="ChEBI" id="CHEBI:15378"/>
        <dbReference type="ChEBI" id="CHEBI:30013"/>
        <dbReference type="ChEBI" id="CHEBI:30616"/>
        <dbReference type="ChEBI" id="CHEBI:61977"/>
        <dbReference type="ChEBI" id="CHEBI:456216"/>
        <dbReference type="EC" id="2.7.11.1"/>
    </reaction>
</comment>
<protein>
    <recommendedName>
        <fullName evidence="3">non-specific serine/threonine protein kinase</fullName>
        <ecNumber evidence="3">2.7.11.1</ecNumber>
    </recommendedName>
</protein>
<sequence>MSSTIFRKGEDVNSFYNIEEEIGSGSFSKVYLADNLKTKDKVAIKVIERSQLGSEEALCLENEVTILSQIDHPNIVKCREVFEDTENIYIVLDLLAGGELFHRVLDKRVFTEKHAAAVLRPIIDAIRYCHDLDVAHRDLKLENILYETKEEDSMIKITDFSLAKIIPDDVFAITACGTPGYVAPEILEGSGYGKEVDYWSIGVILYTLLCGLPPFNENQNAELFEKIKTAEYSFPSPEWDHVSDDAKDLISKLLVVDPEKRLTAEEILEHPWMCIGAEDDSSSSNSEGNEEMQDLEYNDAGLQEVA</sequence>
<dbReference type="GO" id="GO:0004674">
    <property type="term" value="F:protein serine/threonine kinase activity"/>
    <property type="evidence" value="ECO:0007669"/>
    <property type="project" value="UniProtKB-KW"/>
</dbReference>
<evidence type="ECO:0000256" key="15">
    <source>
        <dbReference type="PROSITE-ProRule" id="PRU10141"/>
    </source>
</evidence>
<dbReference type="SUPFAM" id="SSF56112">
    <property type="entry name" value="Protein kinase-like (PK-like)"/>
    <property type="match status" value="1"/>
</dbReference>
<dbReference type="CDD" id="cd05117">
    <property type="entry name" value="STKc_CAMK"/>
    <property type="match status" value="1"/>
</dbReference>
<evidence type="ECO:0000256" key="17">
    <source>
        <dbReference type="SAM" id="MobiDB-lite"/>
    </source>
</evidence>
<evidence type="ECO:0000256" key="11">
    <source>
        <dbReference type="ARBA" id="ARBA00022840"/>
    </source>
</evidence>
<dbReference type="EC" id="2.7.11.1" evidence="3"/>
<evidence type="ECO:0000256" key="3">
    <source>
        <dbReference type="ARBA" id="ARBA00012513"/>
    </source>
</evidence>
<dbReference type="FunFam" id="3.30.200.20:FF:000315">
    <property type="entry name" value="Calcium-dependent protein kinase 3"/>
    <property type="match status" value="1"/>
</dbReference>
<dbReference type="EMBL" id="CAMPGE010018390">
    <property type="protein sequence ID" value="CAI2376807.1"/>
    <property type="molecule type" value="Genomic_DNA"/>
</dbReference>
<dbReference type="PIRSF" id="PIRSF000654">
    <property type="entry name" value="Integrin-linked_kinase"/>
    <property type="match status" value="1"/>
</dbReference>
<keyword evidence="10" id="KW-0106">Calcium</keyword>
<dbReference type="GO" id="GO:0005524">
    <property type="term" value="F:ATP binding"/>
    <property type="evidence" value="ECO:0007669"/>
    <property type="project" value="UniProtKB-UniRule"/>
</dbReference>
<gene>
    <name evidence="19" type="ORF">ECRASSUSDP1_LOCUS18184</name>
</gene>
<keyword evidence="8 15" id="KW-0547">Nucleotide-binding</keyword>
<comment type="subunit">
    <text evidence="2">Monomer.</text>
</comment>
<keyword evidence="7" id="KW-0677">Repeat</keyword>
<feature type="region of interest" description="Disordered" evidence="17">
    <location>
        <begin position="278"/>
        <end position="306"/>
    </location>
</feature>
<evidence type="ECO:0000256" key="1">
    <source>
        <dbReference type="ARBA" id="ARBA00001946"/>
    </source>
</evidence>
<evidence type="ECO:0000313" key="20">
    <source>
        <dbReference type="Proteomes" id="UP001295684"/>
    </source>
</evidence>
<feature type="binding site" evidence="15">
    <location>
        <position position="45"/>
    </location>
    <ligand>
        <name>ATP</name>
        <dbReference type="ChEBI" id="CHEBI:30616"/>
    </ligand>
</feature>
<comment type="cofactor">
    <cofactor evidence="1">
        <name>Mg(2+)</name>
        <dbReference type="ChEBI" id="CHEBI:18420"/>
    </cofactor>
</comment>